<evidence type="ECO:0000313" key="3">
    <source>
        <dbReference type="EMBL" id="AEW05573.1"/>
    </source>
</evidence>
<keyword evidence="1" id="KW-0472">Membrane</keyword>
<evidence type="ECO:0000256" key="2">
    <source>
        <dbReference type="SAM" id="SignalP"/>
    </source>
</evidence>
<reference evidence="3 4" key="2">
    <citation type="journal article" date="2012" name="Stand. Genomic Sci.">
        <title>Complete genome sequence of the moderately thermophilic mineral-sulfide-oxidizing firmicute Sulfobacillus acidophilus type strain (NAL(T)).</title>
        <authorList>
            <person name="Anderson I."/>
            <person name="Chertkov O."/>
            <person name="Chen A."/>
            <person name="Saunders E."/>
            <person name="Lapidus A."/>
            <person name="Nolan M."/>
            <person name="Lucas S."/>
            <person name="Hammon N."/>
            <person name="Deshpande S."/>
            <person name="Cheng J.F."/>
            <person name="Han C."/>
            <person name="Tapia R."/>
            <person name="Goodwin L.A."/>
            <person name="Pitluck S."/>
            <person name="Liolios K."/>
            <person name="Pagani I."/>
            <person name="Ivanova N."/>
            <person name="Mikhailova N."/>
            <person name="Pati A."/>
            <person name="Palaniappan K."/>
            <person name="Land M."/>
            <person name="Pan C."/>
            <person name="Rohde M."/>
            <person name="Pukall R."/>
            <person name="Goker M."/>
            <person name="Detter J.C."/>
            <person name="Woyke T."/>
            <person name="Bristow J."/>
            <person name="Eisen J.A."/>
            <person name="Markowitz V."/>
            <person name="Hugenholtz P."/>
            <person name="Kyrpides N.C."/>
            <person name="Klenk H.P."/>
            <person name="Mavromatis K."/>
        </authorList>
    </citation>
    <scope>NUCLEOTIDE SEQUENCE [LARGE SCALE GENOMIC DNA]</scope>
    <source>
        <strain evidence="4">ATCC 700253 / DSM 10332 / NAL</strain>
    </source>
</reference>
<dbReference type="Proteomes" id="UP000005439">
    <property type="component" value="Chromosome"/>
</dbReference>
<evidence type="ECO:0000313" key="4">
    <source>
        <dbReference type="Proteomes" id="UP000005439"/>
    </source>
</evidence>
<keyword evidence="2" id="KW-0732">Signal</keyword>
<proteinExistence type="predicted"/>
<feature type="signal peptide" evidence="2">
    <location>
        <begin position="1"/>
        <end position="25"/>
    </location>
</feature>
<organism evidence="3 4">
    <name type="scientific">Sulfobacillus acidophilus (strain ATCC 700253 / DSM 10332 / NAL)</name>
    <dbReference type="NCBI Taxonomy" id="679936"/>
    <lineage>
        <taxon>Bacteria</taxon>
        <taxon>Bacillati</taxon>
        <taxon>Bacillota</taxon>
        <taxon>Clostridia</taxon>
        <taxon>Eubacteriales</taxon>
        <taxon>Clostridiales Family XVII. Incertae Sedis</taxon>
        <taxon>Sulfobacillus</taxon>
    </lineage>
</organism>
<name>G8TSV8_SULAD</name>
<feature type="chain" id="PRO_5003516843" evidence="2">
    <location>
        <begin position="26"/>
        <end position="168"/>
    </location>
</feature>
<reference evidence="4" key="1">
    <citation type="submission" date="2011-12" db="EMBL/GenBank/DDBJ databases">
        <title>The complete genome of chromosome of Sulfobacillus acidophilus DSM 10332.</title>
        <authorList>
            <person name="Lucas S."/>
            <person name="Han J."/>
            <person name="Lapidus A."/>
            <person name="Bruce D."/>
            <person name="Goodwin L."/>
            <person name="Pitluck S."/>
            <person name="Peters L."/>
            <person name="Kyrpides N."/>
            <person name="Mavromatis K."/>
            <person name="Ivanova N."/>
            <person name="Mikhailova N."/>
            <person name="Chertkov O."/>
            <person name="Saunders E."/>
            <person name="Detter J.C."/>
            <person name="Tapia R."/>
            <person name="Han C."/>
            <person name="Land M."/>
            <person name="Hauser L."/>
            <person name="Markowitz V."/>
            <person name="Cheng J.-F."/>
            <person name="Hugenholtz P."/>
            <person name="Woyke T."/>
            <person name="Wu D."/>
            <person name="Pukall R."/>
            <person name="Gehrich-Schroeter G."/>
            <person name="Schneider S."/>
            <person name="Klenk H.-P."/>
            <person name="Eisen J.A."/>
        </authorList>
    </citation>
    <scope>NUCLEOTIDE SEQUENCE [LARGE SCALE GENOMIC DNA]</scope>
    <source>
        <strain evidence="4">ATCC 700253 / DSM 10332 / NAL</strain>
    </source>
</reference>
<dbReference type="EMBL" id="CP003179">
    <property type="protein sequence ID" value="AEW05573.1"/>
    <property type="molecule type" value="Genomic_DNA"/>
</dbReference>
<dbReference type="AlphaFoldDB" id="G8TSV8"/>
<protein>
    <submittedName>
        <fullName evidence="3">Uncharacterized protein</fullName>
    </submittedName>
</protein>
<dbReference type="HOGENOM" id="CLU_1730466_0_0_9"/>
<keyword evidence="1" id="KW-1133">Transmembrane helix</keyword>
<dbReference type="KEGG" id="sap:Sulac_2087"/>
<sequence length="168" mass="17408">MKWLSLVGILSVVTGAFMAVQPVMASTAGTDSSNACVATSTDPADCGNLTIHVTANGATAIWNYSPLVPGDQVFLVGVQGHHADDPSAPILTLASGIVTTPGLAEVSFTPPSSGWNATHPEAFEMHTVTDLESLPYGETPEVPYAAVLPATALLAVLGISRRRRNLVK</sequence>
<dbReference type="PATRIC" id="fig|679936.5.peg.2152"/>
<keyword evidence="4" id="KW-1185">Reference proteome</keyword>
<evidence type="ECO:0000256" key="1">
    <source>
        <dbReference type="SAM" id="Phobius"/>
    </source>
</evidence>
<feature type="transmembrane region" description="Helical" evidence="1">
    <location>
        <begin position="142"/>
        <end position="160"/>
    </location>
</feature>
<keyword evidence="1" id="KW-0812">Transmembrane</keyword>
<dbReference type="STRING" id="679936.Sulac_2087"/>
<gene>
    <name evidence="3" type="ordered locus">Sulac_2087</name>
</gene>
<accession>G8TSV8</accession>